<dbReference type="Gene3D" id="1.20.1250.20">
    <property type="entry name" value="MFS general substrate transporter like domains"/>
    <property type="match status" value="3"/>
</dbReference>
<dbReference type="EMBL" id="CAKOFQ010006681">
    <property type="protein sequence ID" value="CAH1959221.1"/>
    <property type="molecule type" value="Genomic_DNA"/>
</dbReference>
<feature type="transmembrane region" description="Helical" evidence="6">
    <location>
        <begin position="372"/>
        <end position="390"/>
    </location>
</feature>
<comment type="caution">
    <text evidence="8">The sequence shown here is derived from an EMBL/GenBank/DDBJ whole genome shotgun (WGS) entry which is preliminary data.</text>
</comment>
<feature type="transmembrane region" description="Helical" evidence="6">
    <location>
        <begin position="216"/>
        <end position="238"/>
    </location>
</feature>
<gene>
    <name evidence="8" type="ORF">ACAOBT_LOCUS3071</name>
</gene>
<reference evidence="8" key="1">
    <citation type="submission" date="2022-03" db="EMBL/GenBank/DDBJ databases">
        <authorList>
            <person name="Sayadi A."/>
        </authorList>
    </citation>
    <scope>NUCLEOTIDE SEQUENCE</scope>
</reference>
<evidence type="ECO:0000256" key="1">
    <source>
        <dbReference type="ARBA" id="ARBA00004141"/>
    </source>
</evidence>
<dbReference type="InterPro" id="IPR051717">
    <property type="entry name" value="MFS_MFSD6"/>
</dbReference>
<name>A0A9P0JW93_ACAOB</name>
<dbReference type="SUPFAM" id="SSF103473">
    <property type="entry name" value="MFS general substrate transporter"/>
    <property type="match status" value="1"/>
</dbReference>
<dbReference type="InterPro" id="IPR024989">
    <property type="entry name" value="MFS_assoc_dom"/>
</dbReference>
<dbReference type="Proteomes" id="UP001152888">
    <property type="component" value="Unassembled WGS sequence"/>
</dbReference>
<evidence type="ECO:0000313" key="8">
    <source>
        <dbReference type="EMBL" id="CAH1959221.1"/>
    </source>
</evidence>
<feature type="transmembrane region" description="Helical" evidence="6">
    <location>
        <begin position="471"/>
        <end position="488"/>
    </location>
</feature>
<feature type="transmembrane region" description="Helical" evidence="6">
    <location>
        <begin position="12"/>
        <end position="33"/>
    </location>
</feature>
<proteinExistence type="inferred from homology"/>
<keyword evidence="3 6" id="KW-0812">Transmembrane</keyword>
<dbReference type="OrthoDB" id="10029266at2759"/>
<feature type="transmembrane region" description="Helical" evidence="6">
    <location>
        <begin position="494"/>
        <end position="516"/>
    </location>
</feature>
<evidence type="ECO:0000313" key="9">
    <source>
        <dbReference type="Proteomes" id="UP001152888"/>
    </source>
</evidence>
<evidence type="ECO:0000256" key="6">
    <source>
        <dbReference type="SAM" id="Phobius"/>
    </source>
</evidence>
<keyword evidence="5 6" id="KW-0472">Membrane</keyword>
<feature type="transmembrane region" description="Helical" evidence="6">
    <location>
        <begin position="258"/>
        <end position="275"/>
    </location>
</feature>
<accession>A0A9P0JW93</accession>
<dbReference type="AlphaFoldDB" id="A0A9P0JW93"/>
<evidence type="ECO:0000256" key="2">
    <source>
        <dbReference type="ARBA" id="ARBA00005241"/>
    </source>
</evidence>
<feature type="transmembrane region" description="Helical" evidence="6">
    <location>
        <begin position="53"/>
        <end position="72"/>
    </location>
</feature>
<dbReference type="InterPro" id="IPR020846">
    <property type="entry name" value="MFS_dom"/>
</dbReference>
<sequence length="544" mass="61302">MVYGDKGDEARYSNYHLFFAWIIIVIETLSSVLRFLLALGPILPQLPVYGKELGISTVVMGTITGILPLLFLFAKPLFGMLVDVYRDYRKTIFMAIICIMVLSFALMNFIPPESRMDVYFSNVGNVLFENCTAQEFLEEQECNNQTLRVTCTSNCSTISTSYLMSELKHSNSSQQYKLCYWTNDSLITVNDSLNSICDMKCAKDFENHNGCLYKSFTFWSFVILMYIGSIGFNVINSITDAICFDIIGEEYDYGKQRVWGTIGWGLSALFAGYIVDLFSGTSITYTPAFIIMLVLSVFDLSACIKLKLPVMKAPENMFKEIKHLMNNRHVVIFITFAVFAGIVDSFIIYYLFWYVEDFAKQTGTTNIKLLEGLILAAETLGGEVIFFSLAGKILKRFGHVHCFSMCFVNYALRYGLISVVPSPWWIVPIEFVFQGPTYAMTYTTIVEYANELAPPGTSATMQGIAAGMDDGFGYAIGSFIAGILYKYIGGRNTMHLFSVFGVLCSITHLVLHKTYLKNKEGLKKKENVSEYKSPDEAVKITYDT</sequence>
<comment type="similarity">
    <text evidence="2">Belongs to the major facilitator superfamily. MFSD6 family.</text>
</comment>
<feature type="domain" description="Major facilitator superfamily (MFS) profile" evidence="7">
    <location>
        <begin position="330"/>
        <end position="544"/>
    </location>
</feature>
<evidence type="ECO:0000256" key="3">
    <source>
        <dbReference type="ARBA" id="ARBA00022692"/>
    </source>
</evidence>
<feature type="transmembrane region" description="Helical" evidence="6">
    <location>
        <begin position="329"/>
        <end position="352"/>
    </location>
</feature>
<dbReference type="GO" id="GO:0022857">
    <property type="term" value="F:transmembrane transporter activity"/>
    <property type="evidence" value="ECO:0007669"/>
    <property type="project" value="InterPro"/>
</dbReference>
<evidence type="ECO:0000259" key="7">
    <source>
        <dbReference type="PROSITE" id="PS50850"/>
    </source>
</evidence>
<evidence type="ECO:0000256" key="4">
    <source>
        <dbReference type="ARBA" id="ARBA00022989"/>
    </source>
</evidence>
<dbReference type="PROSITE" id="PS50850">
    <property type="entry name" value="MFS"/>
    <property type="match status" value="1"/>
</dbReference>
<protein>
    <recommendedName>
        <fullName evidence="7">Major facilitator superfamily (MFS) profile domain-containing protein</fullName>
    </recommendedName>
</protein>
<keyword evidence="9" id="KW-1185">Reference proteome</keyword>
<dbReference type="PANTHER" id="PTHR16172">
    <property type="entry name" value="MAJOR FACILITATOR SUPERFAMILY DOMAIN-CONTAINING PROTEIN 6-LIKE"/>
    <property type="match status" value="1"/>
</dbReference>
<dbReference type="Pfam" id="PF12832">
    <property type="entry name" value="MFS_1_like"/>
    <property type="match status" value="1"/>
</dbReference>
<feature type="transmembrane region" description="Helical" evidence="6">
    <location>
        <begin position="287"/>
        <end position="308"/>
    </location>
</feature>
<dbReference type="InterPro" id="IPR036259">
    <property type="entry name" value="MFS_trans_sf"/>
</dbReference>
<dbReference type="PANTHER" id="PTHR16172:SF37">
    <property type="entry name" value="RE36877P"/>
    <property type="match status" value="1"/>
</dbReference>
<feature type="transmembrane region" description="Helical" evidence="6">
    <location>
        <begin position="92"/>
        <end position="110"/>
    </location>
</feature>
<comment type="subcellular location">
    <subcellularLocation>
        <location evidence="1">Membrane</location>
        <topology evidence="1">Multi-pass membrane protein</topology>
    </subcellularLocation>
</comment>
<keyword evidence="4 6" id="KW-1133">Transmembrane helix</keyword>
<dbReference type="GO" id="GO:0016020">
    <property type="term" value="C:membrane"/>
    <property type="evidence" value="ECO:0007669"/>
    <property type="project" value="UniProtKB-SubCell"/>
</dbReference>
<evidence type="ECO:0000256" key="5">
    <source>
        <dbReference type="ARBA" id="ARBA00023136"/>
    </source>
</evidence>
<organism evidence="8 9">
    <name type="scientific">Acanthoscelides obtectus</name>
    <name type="common">Bean weevil</name>
    <name type="synonym">Bruchus obtectus</name>
    <dbReference type="NCBI Taxonomy" id="200917"/>
    <lineage>
        <taxon>Eukaryota</taxon>
        <taxon>Metazoa</taxon>
        <taxon>Ecdysozoa</taxon>
        <taxon>Arthropoda</taxon>
        <taxon>Hexapoda</taxon>
        <taxon>Insecta</taxon>
        <taxon>Pterygota</taxon>
        <taxon>Neoptera</taxon>
        <taxon>Endopterygota</taxon>
        <taxon>Coleoptera</taxon>
        <taxon>Polyphaga</taxon>
        <taxon>Cucujiformia</taxon>
        <taxon>Chrysomeloidea</taxon>
        <taxon>Chrysomelidae</taxon>
        <taxon>Bruchinae</taxon>
        <taxon>Bruchini</taxon>
        <taxon>Acanthoscelides</taxon>
    </lineage>
</organism>